<dbReference type="InterPro" id="IPR024425">
    <property type="entry name" value="LiaF-like_C"/>
</dbReference>
<name>A0A6S6QVP9_9FIRM</name>
<proteinExistence type="predicted"/>
<evidence type="ECO:0000313" key="3">
    <source>
        <dbReference type="EMBL" id="BCJ93149.1"/>
    </source>
</evidence>
<feature type="domain" description="LiaF transmembrane" evidence="2">
    <location>
        <begin position="9"/>
        <end position="105"/>
    </location>
</feature>
<evidence type="ECO:0000259" key="1">
    <source>
        <dbReference type="Pfam" id="PF09922"/>
    </source>
</evidence>
<feature type="domain" description="Cell wall-active antibiotics response LiaF-like C-terminal" evidence="1">
    <location>
        <begin position="142"/>
        <end position="206"/>
    </location>
</feature>
<evidence type="ECO:0000259" key="2">
    <source>
        <dbReference type="Pfam" id="PF22570"/>
    </source>
</evidence>
<dbReference type="Pfam" id="PF09922">
    <property type="entry name" value="LiaF-like_C"/>
    <property type="match status" value="1"/>
</dbReference>
<gene>
    <name evidence="3" type="ORF">acsn021_07180</name>
</gene>
<evidence type="ECO:0000313" key="4">
    <source>
        <dbReference type="Proteomes" id="UP000515561"/>
    </source>
</evidence>
<dbReference type="AlphaFoldDB" id="A0A6S6QVP9"/>
<dbReference type="InterPro" id="IPR054331">
    <property type="entry name" value="LiaF_TM"/>
</dbReference>
<dbReference type="EMBL" id="AP023367">
    <property type="protein sequence ID" value="BCJ93149.1"/>
    <property type="molecule type" value="Genomic_DNA"/>
</dbReference>
<sequence>MRLKTSNLLWGAFFILIGVGFAGNAFSLWDFNLFFSGWWTLFIIVPCIISLVQNGFRTGNIIGLAIGVMLLLSSQGLIDSAVLGKLIVPFIFVLIGLSLIFKNLFQSDKGIHSNINYQGGSSEYSAIFGGNTYVVSGEKFLGTTMNAIFGGVDLNLRDAIIDEDILINATAIFGGIDILVPDNVKVKVSNVPIFGGVDNKAGRNTDPNAPTIYINSTCMFGGIDIK</sequence>
<organism evidence="3 4">
    <name type="scientific">Anaerocolumna cellulosilytica</name>
    <dbReference type="NCBI Taxonomy" id="433286"/>
    <lineage>
        <taxon>Bacteria</taxon>
        <taxon>Bacillati</taxon>
        <taxon>Bacillota</taxon>
        <taxon>Clostridia</taxon>
        <taxon>Lachnospirales</taxon>
        <taxon>Lachnospiraceae</taxon>
        <taxon>Anaerocolumna</taxon>
    </lineage>
</organism>
<keyword evidence="4" id="KW-1185">Reference proteome</keyword>
<dbReference type="Pfam" id="PF22570">
    <property type="entry name" value="LiaF-TM"/>
    <property type="match status" value="1"/>
</dbReference>
<accession>A0A6S6QVP9</accession>
<reference evidence="3 4" key="1">
    <citation type="journal article" date="2016" name="Int. J. Syst. Evol. Microbiol.">
        <title>Descriptions of Anaerotaenia torta gen. nov., sp. nov. and Anaerocolumna cellulosilytica gen. nov., sp. nov. isolated from a methanogenic reactor of cattle waste.</title>
        <authorList>
            <person name="Uek A."/>
            <person name="Ohtaki Y."/>
            <person name="Kaku N."/>
            <person name="Ueki K."/>
        </authorList>
    </citation>
    <scope>NUCLEOTIDE SEQUENCE [LARGE SCALE GENOMIC DNA]</scope>
    <source>
        <strain evidence="3 4">SN021</strain>
    </source>
</reference>
<dbReference type="RefSeq" id="WP_184095881.1">
    <property type="nucleotide sequence ID" value="NZ_AP023367.1"/>
</dbReference>
<dbReference type="Proteomes" id="UP000515561">
    <property type="component" value="Chromosome"/>
</dbReference>
<dbReference type="PANTHER" id="PTHR40763:SF5">
    <property type="entry name" value="MEMBRANE PROTEIN"/>
    <property type="match status" value="1"/>
</dbReference>
<dbReference type="PANTHER" id="PTHR40763">
    <property type="entry name" value="MEMBRANE PROTEIN-RELATED"/>
    <property type="match status" value="1"/>
</dbReference>
<dbReference type="KEGG" id="acel:acsn021_07180"/>
<protein>
    <submittedName>
        <fullName evidence="3">Uncharacterized protein</fullName>
    </submittedName>
</protein>